<dbReference type="SUPFAM" id="SSF51735">
    <property type="entry name" value="NAD(P)-binding Rossmann-fold domains"/>
    <property type="match status" value="1"/>
</dbReference>
<proteinExistence type="predicted"/>
<dbReference type="CDD" id="cd06170">
    <property type="entry name" value="LuxR_C_like"/>
    <property type="match status" value="1"/>
</dbReference>
<dbReference type="NCBIfam" id="TIGR00254">
    <property type="entry name" value="GGDEF"/>
    <property type="match status" value="1"/>
</dbReference>
<dbReference type="PANTHER" id="PTHR45138:SF9">
    <property type="entry name" value="DIGUANYLATE CYCLASE DGCM-RELATED"/>
    <property type="match status" value="1"/>
</dbReference>
<evidence type="ECO:0000259" key="4">
    <source>
        <dbReference type="PROSITE" id="PS50887"/>
    </source>
</evidence>
<reference evidence="5" key="1">
    <citation type="submission" date="2018-06" db="EMBL/GenBank/DDBJ databases">
        <authorList>
            <person name="Zhirakovskaya E."/>
        </authorList>
    </citation>
    <scope>NUCLEOTIDE SEQUENCE</scope>
</reference>
<evidence type="ECO:0000259" key="3">
    <source>
        <dbReference type="PROSITE" id="PS50043"/>
    </source>
</evidence>
<dbReference type="Pfam" id="PF00196">
    <property type="entry name" value="GerE"/>
    <property type="match status" value="1"/>
</dbReference>
<dbReference type="CDD" id="cd01949">
    <property type="entry name" value="GGDEF"/>
    <property type="match status" value="1"/>
</dbReference>
<feature type="domain" description="GGDEF" evidence="4">
    <location>
        <begin position="406"/>
        <end position="533"/>
    </location>
</feature>
<dbReference type="InterPro" id="IPR036291">
    <property type="entry name" value="NAD(P)-bd_dom_sf"/>
</dbReference>
<dbReference type="SUPFAM" id="SSF55073">
    <property type="entry name" value="Nucleotide cyclase"/>
    <property type="match status" value="1"/>
</dbReference>
<evidence type="ECO:0000256" key="2">
    <source>
        <dbReference type="ARBA" id="ARBA00023163"/>
    </source>
</evidence>
<dbReference type="FunFam" id="3.30.70.270:FF:000001">
    <property type="entry name" value="Diguanylate cyclase domain protein"/>
    <property type="match status" value="1"/>
</dbReference>
<dbReference type="AlphaFoldDB" id="A0A3B0UV44"/>
<dbReference type="GO" id="GO:1902201">
    <property type="term" value="P:negative regulation of bacterial-type flagellum-dependent cell motility"/>
    <property type="evidence" value="ECO:0007669"/>
    <property type="project" value="TreeGrafter"/>
</dbReference>
<evidence type="ECO:0000313" key="5">
    <source>
        <dbReference type="EMBL" id="VAW35015.1"/>
    </source>
</evidence>
<evidence type="ECO:0008006" key="6">
    <source>
        <dbReference type="Google" id="ProtNLM"/>
    </source>
</evidence>
<dbReference type="SMART" id="SM00267">
    <property type="entry name" value="GGDEF"/>
    <property type="match status" value="1"/>
</dbReference>
<dbReference type="InterPro" id="IPR029016">
    <property type="entry name" value="GAF-like_dom_sf"/>
</dbReference>
<dbReference type="GO" id="GO:0043709">
    <property type="term" value="P:cell adhesion involved in single-species biofilm formation"/>
    <property type="evidence" value="ECO:0007669"/>
    <property type="project" value="TreeGrafter"/>
</dbReference>
<dbReference type="SMART" id="SM00421">
    <property type="entry name" value="HTH_LUXR"/>
    <property type="match status" value="1"/>
</dbReference>
<dbReference type="PRINTS" id="PR00038">
    <property type="entry name" value="HTHLUXR"/>
</dbReference>
<dbReference type="InterPro" id="IPR043128">
    <property type="entry name" value="Rev_trsase/Diguanyl_cyclase"/>
</dbReference>
<dbReference type="PROSITE" id="PS50887">
    <property type="entry name" value="GGDEF"/>
    <property type="match status" value="1"/>
</dbReference>
<gene>
    <name evidence="5" type="ORF">MNBD_DELTA02-580</name>
</gene>
<keyword evidence="2" id="KW-0804">Transcription</keyword>
<dbReference type="InterPro" id="IPR003018">
    <property type="entry name" value="GAF"/>
</dbReference>
<keyword evidence="1" id="KW-0805">Transcription regulation</keyword>
<dbReference type="InterPro" id="IPR050469">
    <property type="entry name" value="Diguanylate_Cyclase"/>
</dbReference>
<dbReference type="InterPro" id="IPR000160">
    <property type="entry name" value="GGDEF_dom"/>
</dbReference>
<dbReference type="InterPro" id="IPR016032">
    <property type="entry name" value="Sig_transdc_resp-reg_C-effctor"/>
</dbReference>
<sequence>MADRNSKEVNSKKTAAAVALTPRDVEILRWVQDGKTNEEIGELLSRSKWTAKYHLKNIMQKMGVTTRAQAVSQAIGMGALLPIDPYTDDIDESFMKVGIVGGGKGGSAVLALFKDNPLLKVEWVADRDLSADGLLLAMDLNIPTSEDYRIFLKKEVDVVINLTGSDAVAEDLRRKLPVNTELMGGVSAKIMWQLFDERRKRVKERERVLKEHEALYHLGLLIENIDSIKDAGYAIVDYATKLTGTPAGSLALYDEENGNMRLVATKGFGSNLKKAERWEIRDGGLTHDVLNHEGSLYIQDIRAMENPNPLLLKEGVKSLLASSLTVEGRIIGVLYVNDFKKRRFRAEDISLFSLLTIYAGLTLERVRTLEETRLLSITDGLTGLRNQRYLMEQMQKEIQRSARHKHKLAVIMFDIDYFKKYNDTYGHLEGNRVLKIISGILKKNSRVTDTVGRFGGEEFCVIMPQISKEGAKTFARRVLKEIEDYPMPNRVVTMSGGISSFPKDGKTHLDLLQKADELLYAAKKKGRNCIIGS</sequence>
<dbReference type="EMBL" id="UOEZ01000017">
    <property type="protein sequence ID" value="VAW35015.1"/>
    <property type="molecule type" value="Genomic_DNA"/>
</dbReference>
<dbReference type="SUPFAM" id="SSF55781">
    <property type="entry name" value="GAF domain-like"/>
    <property type="match status" value="1"/>
</dbReference>
<dbReference type="InterPro" id="IPR036388">
    <property type="entry name" value="WH-like_DNA-bd_sf"/>
</dbReference>
<accession>A0A3B0UV44</accession>
<dbReference type="InterPro" id="IPR029787">
    <property type="entry name" value="Nucleotide_cyclase"/>
</dbReference>
<dbReference type="Gene3D" id="3.40.50.720">
    <property type="entry name" value="NAD(P)-binding Rossmann-like Domain"/>
    <property type="match status" value="1"/>
</dbReference>
<dbReference type="InterPro" id="IPR000792">
    <property type="entry name" value="Tscrpt_reg_LuxR_C"/>
</dbReference>
<dbReference type="Gene3D" id="3.30.70.270">
    <property type="match status" value="1"/>
</dbReference>
<dbReference type="PROSITE" id="PS50043">
    <property type="entry name" value="HTH_LUXR_2"/>
    <property type="match status" value="1"/>
</dbReference>
<dbReference type="Gene3D" id="1.10.10.10">
    <property type="entry name" value="Winged helix-like DNA-binding domain superfamily/Winged helix DNA-binding domain"/>
    <property type="match status" value="1"/>
</dbReference>
<dbReference type="GO" id="GO:0003677">
    <property type="term" value="F:DNA binding"/>
    <property type="evidence" value="ECO:0007669"/>
    <property type="project" value="InterPro"/>
</dbReference>
<dbReference type="GO" id="GO:0006355">
    <property type="term" value="P:regulation of DNA-templated transcription"/>
    <property type="evidence" value="ECO:0007669"/>
    <property type="project" value="InterPro"/>
</dbReference>
<dbReference type="SMART" id="SM00065">
    <property type="entry name" value="GAF"/>
    <property type="match status" value="1"/>
</dbReference>
<evidence type="ECO:0000256" key="1">
    <source>
        <dbReference type="ARBA" id="ARBA00023015"/>
    </source>
</evidence>
<dbReference type="Pfam" id="PF13185">
    <property type="entry name" value="GAF_2"/>
    <property type="match status" value="1"/>
</dbReference>
<dbReference type="Pfam" id="PF00990">
    <property type="entry name" value="GGDEF"/>
    <property type="match status" value="1"/>
</dbReference>
<protein>
    <recommendedName>
        <fullName evidence="6">GGDEF domain-containing protein</fullName>
    </recommendedName>
</protein>
<dbReference type="SUPFAM" id="SSF46894">
    <property type="entry name" value="C-terminal effector domain of the bipartite response regulators"/>
    <property type="match status" value="1"/>
</dbReference>
<dbReference type="GO" id="GO:0005886">
    <property type="term" value="C:plasma membrane"/>
    <property type="evidence" value="ECO:0007669"/>
    <property type="project" value="TreeGrafter"/>
</dbReference>
<dbReference type="Gene3D" id="3.30.450.40">
    <property type="match status" value="1"/>
</dbReference>
<dbReference type="GO" id="GO:0052621">
    <property type="term" value="F:diguanylate cyclase activity"/>
    <property type="evidence" value="ECO:0007669"/>
    <property type="project" value="TreeGrafter"/>
</dbReference>
<dbReference type="PANTHER" id="PTHR45138">
    <property type="entry name" value="REGULATORY COMPONENTS OF SENSORY TRANSDUCTION SYSTEM"/>
    <property type="match status" value="1"/>
</dbReference>
<name>A0A3B0UV44_9ZZZZ</name>
<feature type="domain" description="HTH luxR-type" evidence="3">
    <location>
        <begin position="13"/>
        <end position="78"/>
    </location>
</feature>
<organism evidence="5">
    <name type="scientific">hydrothermal vent metagenome</name>
    <dbReference type="NCBI Taxonomy" id="652676"/>
    <lineage>
        <taxon>unclassified sequences</taxon>
        <taxon>metagenomes</taxon>
        <taxon>ecological metagenomes</taxon>
    </lineage>
</organism>